<dbReference type="RefSeq" id="XP_029233050.1">
    <property type="nucleotide sequence ID" value="XM_029387110.1"/>
</dbReference>
<evidence type="ECO:0000313" key="2">
    <source>
        <dbReference type="EMBL" id="RNE94932.1"/>
    </source>
</evidence>
<name>A0A3R7K6M5_TRYRA</name>
<feature type="region of interest" description="Disordered" evidence="1">
    <location>
        <begin position="141"/>
        <end position="194"/>
    </location>
</feature>
<dbReference type="Proteomes" id="UP000283634">
    <property type="component" value="Unassembled WGS sequence"/>
</dbReference>
<reference evidence="2 3" key="1">
    <citation type="journal article" date="2018" name="BMC Genomics">
        <title>Genomic comparison of Trypanosoma conorhini and Trypanosoma rangeli to Trypanosoma cruzi strains of high and low virulence.</title>
        <authorList>
            <person name="Bradwell K.R."/>
            <person name="Koparde V.N."/>
            <person name="Matveyev A.V."/>
            <person name="Serrano M.G."/>
            <person name="Alves J.M."/>
            <person name="Parikh H."/>
            <person name="Huang B."/>
            <person name="Lee V."/>
            <person name="Espinosa-Alvarez O."/>
            <person name="Ortiz P.A."/>
            <person name="Costa-Martins A.G."/>
            <person name="Teixeira M.M."/>
            <person name="Buck G.A."/>
        </authorList>
    </citation>
    <scope>NUCLEOTIDE SEQUENCE [LARGE SCALE GENOMIC DNA]</scope>
    <source>
        <strain evidence="2 3">AM80</strain>
    </source>
</reference>
<comment type="caution">
    <text evidence="2">The sequence shown here is derived from an EMBL/GenBank/DDBJ whole genome shotgun (WGS) entry which is preliminary data.</text>
</comment>
<evidence type="ECO:0000256" key="1">
    <source>
        <dbReference type="SAM" id="MobiDB-lite"/>
    </source>
</evidence>
<protein>
    <submittedName>
        <fullName evidence="2">Uncharacterized protein</fullName>
    </submittedName>
</protein>
<feature type="compositionally biased region" description="Polar residues" evidence="1">
    <location>
        <begin position="154"/>
        <end position="164"/>
    </location>
</feature>
<gene>
    <name evidence="2" type="ORF">TraAM80_10494</name>
</gene>
<dbReference type="GeneID" id="40334427"/>
<proteinExistence type="predicted"/>
<dbReference type="AlphaFoldDB" id="A0A3R7K6M5"/>
<dbReference type="EMBL" id="MKGL01001007">
    <property type="protein sequence ID" value="RNE94932.1"/>
    <property type="molecule type" value="Genomic_DNA"/>
</dbReference>
<accession>A0A3R7K6M5</accession>
<sequence>MRCGAIIYRGCGSELAEVAVGAAFFLRRGWQLALRRFGARLHRPSRGSVASSSPSWAEVRAETELSRLGCLPFEKWWWWGRNCDLVFLGYSAPETRARKKPKQNKTNDQSNKLKALRLQQASATIFYVAAGCGQISGRGDRTGCKTTEPVADQSEAQAPQTPSKPNFARRAARGPQQNKMCPSAASPTPLPNHGASPHLETLLVKSAGIVVWCSLRGKDGETVRTSRLLPRKPRREFPTPLFPANAN</sequence>
<evidence type="ECO:0000313" key="3">
    <source>
        <dbReference type="Proteomes" id="UP000283634"/>
    </source>
</evidence>
<organism evidence="2 3">
    <name type="scientific">Trypanosoma rangeli</name>
    <dbReference type="NCBI Taxonomy" id="5698"/>
    <lineage>
        <taxon>Eukaryota</taxon>
        <taxon>Discoba</taxon>
        <taxon>Euglenozoa</taxon>
        <taxon>Kinetoplastea</taxon>
        <taxon>Metakinetoplastina</taxon>
        <taxon>Trypanosomatida</taxon>
        <taxon>Trypanosomatidae</taxon>
        <taxon>Trypanosoma</taxon>
        <taxon>Herpetosoma</taxon>
    </lineage>
</organism>
<keyword evidence="3" id="KW-1185">Reference proteome</keyword>